<reference evidence="1 2" key="1">
    <citation type="journal article" date="2019" name="Commun. Biol.">
        <title>The bagworm genome reveals a unique fibroin gene that provides high tensile strength.</title>
        <authorList>
            <person name="Kono N."/>
            <person name="Nakamura H."/>
            <person name="Ohtoshi R."/>
            <person name="Tomita M."/>
            <person name="Numata K."/>
            <person name="Arakawa K."/>
        </authorList>
    </citation>
    <scope>NUCLEOTIDE SEQUENCE [LARGE SCALE GENOMIC DNA]</scope>
</reference>
<comment type="caution">
    <text evidence="1">The sequence shown here is derived from an EMBL/GenBank/DDBJ whole genome shotgun (WGS) entry which is preliminary data.</text>
</comment>
<name>A0A4C2A7C5_EUMVA</name>
<dbReference type="AlphaFoldDB" id="A0A4C2A7C5"/>
<organism evidence="1 2">
    <name type="scientific">Eumeta variegata</name>
    <name type="common">Bagworm moth</name>
    <name type="synonym">Eumeta japonica</name>
    <dbReference type="NCBI Taxonomy" id="151549"/>
    <lineage>
        <taxon>Eukaryota</taxon>
        <taxon>Metazoa</taxon>
        <taxon>Ecdysozoa</taxon>
        <taxon>Arthropoda</taxon>
        <taxon>Hexapoda</taxon>
        <taxon>Insecta</taxon>
        <taxon>Pterygota</taxon>
        <taxon>Neoptera</taxon>
        <taxon>Endopterygota</taxon>
        <taxon>Lepidoptera</taxon>
        <taxon>Glossata</taxon>
        <taxon>Ditrysia</taxon>
        <taxon>Tineoidea</taxon>
        <taxon>Psychidae</taxon>
        <taxon>Oiketicinae</taxon>
        <taxon>Eumeta</taxon>
    </lineage>
</organism>
<sequence>MCNDEYILTPELKQRKYPGTQLGIKCEGSAGNGANAERAPATPTAAANVIPSSPLLTSRIVLYLLVSFYFLEASRQAPAHFEVTCCRPTTLLVPVAFIAQSFLALISDQRREWSYVVTADRERQRRKI</sequence>
<dbReference type="Proteomes" id="UP000299102">
    <property type="component" value="Unassembled WGS sequence"/>
</dbReference>
<accession>A0A4C2A7C5</accession>
<dbReference type="EMBL" id="BGZK01002582">
    <property type="protein sequence ID" value="GBP95079.1"/>
    <property type="molecule type" value="Genomic_DNA"/>
</dbReference>
<evidence type="ECO:0000313" key="2">
    <source>
        <dbReference type="Proteomes" id="UP000299102"/>
    </source>
</evidence>
<gene>
    <name evidence="1" type="ORF">EVAR_98373_1</name>
</gene>
<evidence type="ECO:0000313" key="1">
    <source>
        <dbReference type="EMBL" id="GBP95079.1"/>
    </source>
</evidence>
<keyword evidence="2" id="KW-1185">Reference proteome</keyword>
<proteinExistence type="predicted"/>
<protein>
    <submittedName>
        <fullName evidence="1">Uncharacterized protein</fullName>
    </submittedName>
</protein>